<feature type="compositionally biased region" description="Basic and acidic residues" evidence="1">
    <location>
        <begin position="132"/>
        <end position="149"/>
    </location>
</feature>
<feature type="region of interest" description="Disordered" evidence="1">
    <location>
        <begin position="1"/>
        <end position="149"/>
    </location>
</feature>
<dbReference type="Proteomes" id="UP000311382">
    <property type="component" value="Unassembled WGS sequence"/>
</dbReference>
<feature type="compositionally biased region" description="Polar residues" evidence="1">
    <location>
        <begin position="1"/>
        <end position="11"/>
    </location>
</feature>
<evidence type="ECO:0000256" key="1">
    <source>
        <dbReference type="SAM" id="MobiDB-lite"/>
    </source>
</evidence>
<feature type="compositionally biased region" description="Low complexity" evidence="1">
    <location>
        <begin position="81"/>
        <end position="98"/>
    </location>
</feature>
<feature type="non-terminal residue" evidence="2">
    <location>
        <position position="1"/>
    </location>
</feature>
<gene>
    <name evidence="2" type="ORF">DMC30DRAFT_211022</name>
</gene>
<sequence length="149" mass="15996">LRGETQSLTSRGTRRGRFHARASGGPGGARPRWLAPLPPSPSFPSLAPSLSTCGTASSRPSTSPSAEPHTHHTTHASCPHTTPTMTKAASKKSSSSPVKSDDGKTTWPEFRSRRTAELKEEEPNQAGTDRQAQIREEWKTSDENPKVGA</sequence>
<feature type="compositionally biased region" description="Basic and acidic residues" evidence="1">
    <location>
        <begin position="99"/>
        <end position="122"/>
    </location>
</feature>
<reference evidence="2 3" key="1">
    <citation type="submission" date="2019-03" db="EMBL/GenBank/DDBJ databases">
        <title>Rhodosporidium diobovatum UCD-FST 08-225 genome sequencing, assembly, and annotation.</title>
        <authorList>
            <person name="Fakankun I.U."/>
            <person name="Fristensky B."/>
            <person name="Levin D.B."/>
        </authorList>
    </citation>
    <scope>NUCLEOTIDE SEQUENCE [LARGE SCALE GENOMIC DNA]</scope>
    <source>
        <strain evidence="2 3">UCD-FST 08-225</strain>
    </source>
</reference>
<accession>A0A5C5FWB3</accession>
<name>A0A5C5FWB3_9BASI</name>
<dbReference type="OrthoDB" id="2540123at2759"/>
<proteinExistence type="predicted"/>
<protein>
    <submittedName>
        <fullName evidence="2">Uncharacterized protein</fullName>
    </submittedName>
</protein>
<evidence type="ECO:0000313" key="3">
    <source>
        <dbReference type="Proteomes" id="UP000311382"/>
    </source>
</evidence>
<keyword evidence="3" id="KW-1185">Reference proteome</keyword>
<organism evidence="2 3">
    <name type="scientific">Rhodotorula diobovata</name>
    <dbReference type="NCBI Taxonomy" id="5288"/>
    <lineage>
        <taxon>Eukaryota</taxon>
        <taxon>Fungi</taxon>
        <taxon>Dikarya</taxon>
        <taxon>Basidiomycota</taxon>
        <taxon>Pucciniomycotina</taxon>
        <taxon>Microbotryomycetes</taxon>
        <taxon>Sporidiobolales</taxon>
        <taxon>Sporidiobolaceae</taxon>
        <taxon>Rhodotorula</taxon>
    </lineage>
</organism>
<comment type="caution">
    <text evidence="2">The sequence shown here is derived from an EMBL/GenBank/DDBJ whole genome shotgun (WGS) entry which is preliminary data.</text>
</comment>
<dbReference type="EMBL" id="SOZI01000048">
    <property type="protein sequence ID" value="TNY21227.1"/>
    <property type="molecule type" value="Genomic_DNA"/>
</dbReference>
<evidence type="ECO:0000313" key="2">
    <source>
        <dbReference type="EMBL" id="TNY21227.1"/>
    </source>
</evidence>
<dbReference type="AlphaFoldDB" id="A0A5C5FWB3"/>
<feature type="compositionally biased region" description="Low complexity" evidence="1">
    <location>
        <begin position="43"/>
        <end position="66"/>
    </location>
</feature>